<reference evidence="2 3" key="1">
    <citation type="journal article" date="2012" name="J. Bacteriol.">
        <title>Complete Genome Sequence of Flavobacterium indicum GPSTA100-9T, Isolated from Warm Spring Water.</title>
        <authorList>
            <person name="Barbier P."/>
            <person name="Houel A."/>
            <person name="Loux V."/>
            <person name="Poulain J."/>
            <person name="Bernardet J.F."/>
            <person name="Touchon M."/>
            <person name="Duchaud E."/>
        </authorList>
    </citation>
    <scope>NUCLEOTIDE SEQUENCE [LARGE SCALE GENOMIC DNA]</scope>
    <source>
        <strain evidence="3">DSM 17447 / CIP 109464 / GPTSA100-9</strain>
    </source>
</reference>
<evidence type="ECO:0000313" key="2">
    <source>
        <dbReference type="EMBL" id="CCG53786.1"/>
    </source>
</evidence>
<dbReference type="Pfam" id="PF13858">
    <property type="entry name" value="DUF4199"/>
    <property type="match status" value="1"/>
</dbReference>
<feature type="transmembrane region" description="Helical" evidence="1">
    <location>
        <begin position="76"/>
        <end position="98"/>
    </location>
</feature>
<protein>
    <recommendedName>
        <fullName evidence="4">DUF4199 domain-containing protein</fullName>
    </recommendedName>
</protein>
<dbReference type="AlphaFoldDB" id="H8XUK8"/>
<keyword evidence="1" id="KW-1133">Transmembrane helix</keyword>
<dbReference type="eggNOG" id="ENOG5030DDE">
    <property type="taxonomic scope" value="Bacteria"/>
</dbReference>
<dbReference type="STRING" id="1094466.KQS_09260"/>
<evidence type="ECO:0000256" key="1">
    <source>
        <dbReference type="SAM" id="Phobius"/>
    </source>
</evidence>
<keyword evidence="3" id="KW-1185">Reference proteome</keyword>
<dbReference type="PATRIC" id="fig|1094466.5.peg.1817"/>
<dbReference type="OrthoDB" id="660361at2"/>
<dbReference type="Proteomes" id="UP000007599">
    <property type="component" value="Chromosome I"/>
</dbReference>
<dbReference type="InterPro" id="IPR025250">
    <property type="entry name" value="DUF4199"/>
</dbReference>
<gene>
    <name evidence="2" type="ordered locus">KQS_09260</name>
</gene>
<feature type="transmembrane region" description="Helical" evidence="1">
    <location>
        <begin position="35"/>
        <end position="56"/>
    </location>
</feature>
<reference evidence="3" key="2">
    <citation type="submission" date="2012-03" db="EMBL/GenBank/DDBJ databases">
        <title>Complete genome sequence of Flavobacterium indicum GPTSA100-9T, isolated from warm spring water.</title>
        <authorList>
            <person name="Barbier P."/>
            <person name="Houel A."/>
            <person name="Loux V."/>
            <person name="Poulain J."/>
            <person name="Bernardet J.-F."/>
            <person name="Touchon M."/>
            <person name="Duchaud E."/>
        </authorList>
    </citation>
    <scope>NUCLEOTIDE SEQUENCE [LARGE SCALE GENOMIC DNA]</scope>
    <source>
        <strain evidence="3">DSM 17447 / CIP 109464 / GPTSA100-9</strain>
    </source>
</reference>
<name>H8XUK8_FLAIG</name>
<dbReference type="RefSeq" id="WP_014388905.1">
    <property type="nucleotide sequence ID" value="NC_017025.1"/>
</dbReference>
<keyword evidence="1" id="KW-0472">Membrane</keyword>
<dbReference type="EMBL" id="HE774682">
    <property type="protein sequence ID" value="CCG53786.1"/>
    <property type="molecule type" value="Genomic_DNA"/>
</dbReference>
<evidence type="ECO:0000313" key="3">
    <source>
        <dbReference type="Proteomes" id="UP000007599"/>
    </source>
</evidence>
<feature type="transmembrane region" description="Helical" evidence="1">
    <location>
        <begin position="12"/>
        <end position="29"/>
    </location>
</feature>
<sequence>MNEIIKQNGIKFGIIGGLINIAIVLGIYLTDYKLFASSGIGLISLIASVAISISLFIVTKKQLNGQLSFKEGFTTYFIYTINSIAIATLFQILLYNVIDPELKAKVTEIVIEKTAEMMKSISGSNEILKDTIKKLKEEDSFSVGNQIFGAVWTLALSCIWGLILAAIFKSKTNNSPFNQ</sequence>
<feature type="transmembrane region" description="Helical" evidence="1">
    <location>
        <begin position="147"/>
        <end position="168"/>
    </location>
</feature>
<accession>H8XUK8</accession>
<proteinExistence type="predicted"/>
<evidence type="ECO:0008006" key="4">
    <source>
        <dbReference type="Google" id="ProtNLM"/>
    </source>
</evidence>
<organism evidence="2 3">
    <name type="scientific">Flavobacterium indicum (strain DSM 17447 / CIP 109464 / GPTSA100-9)</name>
    <dbReference type="NCBI Taxonomy" id="1094466"/>
    <lineage>
        <taxon>Bacteria</taxon>
        <taxon>Pseudomonadati</taxon>
        <taxon>Bacteroidota</taxon>
        <taxon>Flavobacteriia</taxon>
        <taxon>Flavobacteriales</taxon>
        <taxon>Flavobacteriaceae</taxon>
        <taxon>Flavobacterium</taxon>
    </lineage>
</organism>
<dbReference type="KEGG" id="fin:KQS_09260"/>
<keyword evidence="1" id="KW-0812">Transmembrane</keyword>
<dbReference type="HOGENOM" id="CLU_125439_0_0_10"/>